<accession>M4NHK9</accession>
<evidence type="ECO:0000256" key="1">
    <source>
        <dbReference type="SAM" id="Phobius"/>
    </source>
</evidence>
<evidence type="ECO:0000313" key="4">
    <source>
        <dbReference type="Proteomes" id="UP000011859"/>
    </source>
</evidence>
<name>M4NHK9_9GAMM</name>
<sequence precursor="true">MNHSKITRRLQGGFNLVELAIVIAIVAVLIIIVMRSAGSTSSANKASNEVSAVSTIIQNAKKFKSGGTYGANTNLVPILINANQVPGAINNTGGTLSNQWGNAITVVGNGPTLLVTDNAVSGDACQAVVTGVSAGDTSMTVTVGSTAVAYTNGVITTAAAASACGTGAQTISFSVPD</sequence>
<dbReference type="Proteomes" id="UP000011859">
    <property type="component" value="Chromosome"/>
</dbReference>
<protein>
    <submittedName>
        <fullName evidence="3">Prepilin-type N-terminal cleavage/methylation domain-containing protein</fullName>
    </submittedName>
</protein>
<feature type="domain" description="Type 4 secretion system PilS N-terminal" evidence="2">
    <location>
        <begin position="44"/>
        <end position="173"/>
    </location>
</feature>
<dbReference type="NCBIfam" id="TIGR02532">
    <property type="entry name" value="IV_pilin_GFxxxE"/>
    <property type="match status" value="1"/>
</dbReference>
<dbReference type="HOGENOM" id="CLU_1516741_0_0_6"/>
<evidence type="ECO:0000313" key="3">
    <source>
        <dbReference type="EMBL" id="AGG89138.1"/>
    </source>
</evidence>
<organism evidence="3 4">
    <name type="scientific">Rhodanobacter denitrificans</name>
    <dbReference type="NCBI Taxonomy" id="666685"/>
    <lineage>
        <taxon>Bacteria</taxon>
        <taxon>Pseudomonadati</taxon>
        <taxon>Pseudomonadota</taxon>
        <taxon>Gammaproteobacteria</taxon>
        <taxon>Lysobacterales</taxon>
        <taxon>Rhodanobacteraceae</taxon>
        <taxon>Rhodanobacter</taxon>
    </lineage>
</organism>
<dbReference type="Gene3D" id="3.30.1690.10">
    <property type="entry name" value="TcpA-like pilin"/>
    <property type="match status" value="1"/>
</dbReference>
<gene>
    <name evidence="3" type="ORF">R2APBS1_2015</name>
</gene>
<reference evidence="3 4" key="1">
    <citation type="submission" date="2012-04" db="EMBL/GenBank/DDBJ databases">
        <title>Complete genome of Rhodanobacter sp. 2APBS1.</title>
        <authorList>
            <consortium name="US DOE Joint Genome Institute"/>
            <person name="Huntemann M."/>
            <person name="Wei C.-L."/>
            <person name="Han J."/>
            <person name="Detter J.C."/>
            <person name="Han C."/>
            <person name="Tapia R."/>
            <person name="Munk A.C.C."/>
            <person name="Chen A."/>
            <person name="Krypides N."/>
            <person name="Mavromatis K."/>
            <person name="Markowitz V."/>
            <person name="Szeto E."/>
            <person name="Ivanova N."/>
            <person name="Mikhailova N."/>
            <person name="Ovchinnikova G."/>
            <person name="Pagani I."/>
            <person name="Pati A."/>
            <person name="Goodwin L."/>
            <person name="Peters L."/>
            <person name="Pitluck S."/>
            <person name="Woyke T."/>
            <person name="Prakash O."/>
            <person name="Elkins J."/>
            <person name="Brown S."/>
            <person name="Palumbo A."/>
            <person name="Hemme C."/>
            <person name="Zhou J."/>
            <person name="Watson D."/>
            <person name="Jardine P."/>
            <person name="Kostka J."/>
            <person name="Green S."/>
        </authorList>
    </citation>
    <scope>NUCLEOTIDE SEQUENCE [LARGE SCALE GENOMIC DNA]</scope>
    <source>
        <strain evidence="3 4">2APBS1</strain>
    </source>
</reference>
<dbReference type="RefSeq" id="WP_015447863.1">
    <property type="nucleotide sequence ID" value="NC_020541.1"/>
</dbReference>
<dbReference type="InterPro" id="IPR012902">
    <property type="entry name" value="N_methyl_site"/>
</dbReference>
<keyword evidence="1" id="KW-0812">Transmembrane</keyword>
<dbReference type="KEGG" id="rhd:R2APBS1_2015"/>
<dbReference type="Pfam" id="PF08805">
    <property type="entry name" value="PilS"/>
    <property type="match status" value="1"/>
</dbReference>
<dbReference type="GeneID" id="72428748"/>
<keyword evidence="1" id="KW-1133">Transmembrane helix</keyword>
<dbReference type="STRING" id="666685.R2APBS1_2015"/>
<evidence type="ECO:0000259" key="2">
    <source>
        <dbReference type="Pfam" id="PF08805"/>
    </source>
</evidence>
<dbReference type="InterPro" id="IPR014911">
    <property type="entry name" value="PilS_N"/>
</dbReference>
<dbReference type="SUPFAM" id="SSF54523">
    <property type="entry name" value="Pili subunits"/>
    <property type="match status" value="1"/>
</dbReference>
<feature type="transmembrane region" description="Helical" evidence="1">
    <location>
        <begin position="12"/>
        <end position="34"/>
    </location>
</feature>
<dbReference type="eggNOG" id="ENOG50302CE">
    <property type="taxonomic scope" value="Bacteria"/>
</dbReference>
<keyword evidence="1" id="KW-0472">Membrane</keyword>
<keyword evidence="4" id="KW-1185">Reference proteome</keyword>
<proteinExistence type="predicted"/>
<dbReference type="AlphaFoldDB" id="M4NHK9"/>
<dbReference type="InterPro" id="IPR045584">
    <property type="entry name" value="Pilin-like"/>
</dbReference>
<dbReference type="EMBL" id="CP003470">
    <property type="protein sequence ID" value="AGG89138.1"/>
    <property type="molecule type" value="Genomic_DNA"/>
</dbReference>